<dbReference type="InterPro" id="IPR001789">
    <property type="entry name" value="Sig_transdc_resp-reg_receiver"/>
</dbReference>
<dbReference type="InterPro" id="IPR052048">
    <property type="entry name" value="ST_Response_Regulator"/>
</dbReference>
<organism evidence="3 4">
    <name type="scientific">Pseudoalteromonas denitrificans DSM 6059</name>
    <dbReference type="NCBI Taxonomy" id="1123010"/>
    <lineage>
        <taxon>Bacteria</taxon>
        <taxon>Pseudomonadati</taxon>
        <taxon>Pseudomonadota</taxon>
        <taxon>Gammaproteobacteria</taxon>
        <taxon>Alteromonadales</taxon>
        <taxon>Pseudoalteromonadaceae</taxon>
        <taxon>Pseudoalteromonas</taxon>
    </lineage>
</organism>
<dbReference type="InterPro" id="IPR011006">
    <property type="entry name" value="CheY-like_superfamily"/>
</dbReference>
<dbReference type="Pfam" id="PF00072">
    <property type="entry name" value="Response_reg"/>
    <property type="match status" value="1"/>
</dbReference>
<feature type="domain" description="Response regulatory" evidence="2">
    <location>
        <begin position="10"/>
        <end position="130"/>
    </location>
</feature>
<accession>A0A1I1KZM2</accession>
<name>A0A1I1KZM2_9GAMM</name>
<dbReference type="SMART" id="SM00028">
    <property type="entry name" value="TPR"/>
    <property type="match status" value="4"/>
</dbReference>
<dbReference type="Gene3D" id="1.25.40.10">
    <property type="entry name" value="Tetratricopeptide repeat domain"/>
    <property type="match status" value="2"/>
</dbReference>
<sequence>MLDIDFSTKKALIIESYKVFRDLIKNSTMKLGIGQVDCVRNSFDALSNCKDHDYDIIYLGYDLGEGKKNGQQTLEELRVNGLIKRTCTVIMITAESSQEMVLCAMEHKPDTYLTKPFTTKELLRRLIQTMDKKAALSEIYLALDNANSELVLTLCDAHLMQDTNYRQDCLKIKSQQLFKLGEFAATEEICERYTNDANCLWAAIGLGKVYMEYRLFDKATHVFKKLLLENPLYIPGYEWLAKNYKMQGDFELSKSTLEKAIETSPRSVSLIQEYASVCEQNTNYDNAITAYKKTLDLSKNSIHHTPKNGLNFARAMSDYSDLTDELDINKLTQQVFRELTNINRDFKNSENKILTTLASACLFFTNKDKHNATKALQESANLCDLLEGDLPRYIALELAKAYMHFQIDEKAEPILLDLVEKHKNDDVFMLKVDQFLQAPLSQQGKAETLTVIKIAVKHYNQKNYQDAVTELSLILSRYPNHVSIKLNLIEALLKSVQHDDFQNHLTRANQLMVQLNKLPRKNEHFQRMLDLRKKLSAISVAKDSVSKDSVS</sequence>
<gene>
    <name evidence="3" type="ORF">SAMN02745724_02227</name>
</gene>
<dbReference type="PANTHER" id="PTHR43228:SF1">
    <property type="entry name" value="TWO-COMPONENT RESPONSE REGULATOR ARR22"/>
    <property type="match status" value="1"/>
</dbReference>
<dbReference type="Gene3D" id="3.40.50.2300">
    <property type="match status" value="1"/>
</dbReference>
<dbReference type="Proteomes" id="UP000198862">
    <property type="component" value="Unassembled WGS sequence"/>
</dbReference>
<evidence type="ECO:0000256" key="1">
    <source>
        <dbReference type="PROSITE-ProRule" id="PRU00169"/>
    </source>
</evidence>
<dbReference type="PANTHER" id="PTHR43228">
    <property type="entry name" value="TWO-COMPONENT RESPONSE REGULATOR"/>
    <property type="match status" value="1"/>
</dbReference>
<dbReference type="PROSITE" id="PS50110">
    <property type="entry name" value="RESPONSE_REGULATORY"/>
    <property type="match status" value="1"/>
</dbReference>
<dbReference type="InterPro" id="IPR011990">
    <property type="entry name" value="TPR-like_helical_dom_sf"/>
</dbReference>
<dbReference type="SMART" id="SM00448">
    <property type="entry name" value="REC"/>
    <property type="match status" value="1"/>
</dbReference>
<dbReference type="GO" id="GO:0000160">
    <property type="term" value="P:phosphorelay signal transduction system"/>
    <property type="evidence" value="ECO:0007669"/>
    <property type="project" value="InterPro"/>
</dbReference>
<dbReference type="Pfam" id="PF13181">
    <property type="entry name" value="TPR_8"/>
    <property type="match status" value="1"/>
</dbReference>
<dbReference type="AlphaFoldDB" id="A0A1I1KZM2"/>
<proteinExistence type="predicted"/>
<evidence type="ECO:0000313" key="3">
    <source>
        <dbReference type="EMBL" id="SFC66239.1"/>
    </source>
</evidence>
<evidence type="ECO:0000313" key="4">
    <source>
        <dbReference type="Proteomes" id="UP000198862"/>
    </source>
</evidence>
<dbReference type="SUPFAM" id="SSF52172">
    <property type="entry name" value="CheY-like"/>
    <property type="match status" value="1"/>
</dbReference>
<comment type="caution">
    <text evidence="1">Lacks conserved residue(s) required for the propagation of feature annotation.</text>
</comment>
<keyword evidence="4" id="KW-1185">Reference proteome</keyword>
<dbReference type="InterPro" id="IPR019734">
    <property type="entry name" value="TPR_rpt"/>
</dbReference>
<evidence type="ECO:0000259" key="2">
    <source>
        <dbReference type="PROSITE" id="PS50110"/>
    </source>
</evidence>
<dbReference type="OrthoDB" id="7298659at2"/>
<dbReference type="SUPFAM" id="SSF48452">
    <property type="entry name" value="TPR-like"/>
    <property type="match status" value="1"/>
</dbReference>
<dbReference type="STRING" id="1123010.SAMN02745724_02227"/>
<dbReference type="EMBL" id="FOLO01000014">
    <property type="protein sequence ID" value="SFC66239.1"/>
    <property type="molecule type" value="Genomic_DNA"/>
</dbReference>
<protein>
    <submittedName>
        <fullName evidence="3">CheY chemotaxis protein or a CheY-like REC (Receiver) domain</fullName>
    </submittedName>
</protein>
<dbReference type="RefSeq" id="WP_091983643.1">
    <property type="nucleotide sequence ID" value="NZ_FOLO01000014.1"/>
</dbReference>
<reference evidence="3 4" key="1">
    <citation type="submission" date="2016-10" db="EMBL/GenBank/DDBJ databases">
        <authorList>
            <person name="de Groot N.N."/>
        </authorList>
    </citation>
    <scope>NUCLEOTIDE SEQUENCE [LARGE SCALE GENOMIC DNA]</scope>
    <source>
        <strain evidence="3 4">DSM 6059</strain>
    </source>
</reference>